<name>A0A1E3KZ91_9BACL</name>
<dbReference type="HAMAP" id="MF_01008">
    <property type="entry name" value="MraZ"/>
    <property type="match status" value="1"/>
</dbReference>
<comment type="similarity">
    <text evidence="7">Belongs to the MraZ family.</text>
</comment>
<dbReference type="PROSITE" id="PS51740">
    <property type="entry name" value="SPOVT_ABRB"/>
    <property type="match status" value="2"/>
</dbReference>
<dbReference type="Gene3D" id="3.40.1550.20">
    <property type="entry name" value="Transcriptional regulator MraZ domain"/>
    <property type="match status" value="1"/>
</dbReference>
<evidence type="ECO:0000256" key="4">
    <source>
        <dbReference type="ARBA" id="ARBA00023015"/>
    </source>
</evidence>
<comment type="caution">
    <text evidence="9">The sequence shown here is derived from an EMBL/GenBank/DDBJ whole genome shotgun (WGS) entry which is preliminary data.</text>
</comment>
<dbReference type="GO" id="GO:2000143">
    <property type="term" value="P:negative regulation of DNA-templated transcription initiation"/>
    <property type="evidence" value="ECO:0007669"/>
    <property type="project" value="TreeGrafter"/>
</dbReference>
<keyword evidence="5 7" id="KW-0238">DNA-binding</keyword>
<keyword evidence="10" id="KW-1185">Reference proteome</keyword>
<feature type="domain" description="SpoVT-AbrB" evidence="8">
    <location>
        <begin position="5"/>
        <end position="47"/>
    </location>
</feature>
<dbReference type="Proteomes" id="UP000094578">
    <property type="component" value="Unassembled WGS sequence"/>
</dbReference>
<dbReference type="InterPro" id="IPR037914">
    <property type="entry name" value="SpoVT-AbrB_sf"/>
</dbReference>
<accession>A0A1E3KZ91</accession>
<evidence type="ECO:0000313" key="10">
    <source>
        <dbReference type="Proteomes" id="UP000094578"/>
    </source>
</evidence>
<dbReference type="CDD" id="cd16321">
    <property type="entry name" value="MraZ_C"/>
    <property type="match status" value="1"/>
</dbReference>
<organism evidence="9 10">
    <name type="scientific">Paenibacillus nuruki</name>
    <dbReference type="NCBI Taxonomy" id="1886670"/>
    <lineage>
        <taxon>Bacteria</taxon>
        <taxon>Bacillati</taxon>
        <taxon>Bacillota</taxon>
        <taxon>Bacilli</taxon>
        <taxon>Bacillales</taxon>
        <taxon>Paenibacillaceae</taxon>
        <taxon>Paenibacillus</taxon>
    </lineage>
</organism>
<evidence type="ECO:0000313" key="9">
    <source>
        <dbReference type="EMBL" id="ODP26862.1"/>
    </source>
</evidence>
<dbReference type="GO" id="GO:0003700">
    <property type="term" value="F:DNA-binding transcription factor activity"/>
    <property type="evidence" value="ECO:0007669"/>
    <property type="project" value="UniProtKB-UniRule"/>
</dbReference>
<evidence type="ECO:0000256" key="2">
    <source>
        <dbReference type="ARBA" id="ARBA00022490"/>
    </source>
</evidence>
<dbReference type="PATRIC" id="fig|1886670.3.peg.3615"/>
<reference evidence="9 10" key="1">
    <citation type="submission" date="2016-08" db="EMBL/GenBank/DDBJ databases">
        <title>Genome sequencing of Paenibacillus sp. TI45-13ar, isolated from Korean traditional nuruk.</title>
        <authorList>
            <person name="Kim S.-J."/>
        </authorList>
    </citation>
    <scope>NUCLEOTIDE SEQUENCE [LARGE SCALE GENOMIC DNA]</scope>
    <source>
        <strain evidence="9 10">TI45-13ar</strain>
    </source>
</reference>
<dbReference type="InterPro" id="IPR035642">
    <property type="entry name" value="MraZ_N"/>
</dbReference>
<comment type="subcellular location">
    <subcellularLocation>
        <location evidence="7">Cytoplasm</location>
        <location evidence="7">Nucleoid</location>
    </subcellularLocation>
</comment>
<dbReference type="GO" id="GO:0009295">
    <property type="term" value="C:nucleoid"/>
    <property type="evidence" value="ECO:0007669"/>
    <property type="project" value="UniProtKB-SubCell"/>
</dbReference>
<keyword evidence="3" id="KW-0677">Repeat</keyword>
<dbReference type="InterPro" id="IPR035644">
    <property type="entry name" value="MraZ_C"/>
</dbReference>
<evidence type="ECO:0000259" key="8">
    <source>
        <dbReference type="PROSITE" id="PS51740"/>
    </source>
</evidence>
<dbReference type="STRING" id="1886670.PTI45_03587"/>
<dbReference type="InterPro" id="IPR003444">
    <property type="entry name" value="MraZ"/>
</dbReference>
<dbReference type="SUPFAM" id="SSF89447">
    <property type="entry name" value="AbrB/MazE/MraZ-like"/>
    <property type="match status" value="1"/>
</dbReference>
<dbReference type="RefSeq" id="WP_069328945.1">
    <property type="nucleotide sequence ID" value="NZ_MDER01000070.1"/>
</dbReference>
<dbReference type="InterPro" id="IPR007159">
    <property type="entry name" value="SpoVT-AbrB_dom"/>
</dbReference>
<dbReference type="Pfam" id="PF02381">
    <property type="entry name" value="MraZ"/>
    <property type="match status" value="2"/>
</dbReference>
<dbReference type="CDD" id="cd16320">
    <property type="entry name" value="MraZ_N"/>
    <property type="match status" value="1"/>
</dbReference>
<proteinExistence type="inferred from homology"/>
<dbReference type="FunFam" id="3.40.1550.20:FF:000002">
    <property type="entry name" value="Transcriptional regulator MraZ"/>
    <property type="match status" value="1"/>
</dbReference>
<dbReference type="InterPro" id="IPR020603">
    <property type="entry name" value="MraZ_dom"/>
</dbReference>
<comment type="subunit">
    <text evidence="7">Forms oligomers.</text>
</comment>
<dbReference type="AlphaFoldDB" id="A0A1E3KZ91"/>
<evidence type="ECO:0000256" key="3">
    <source>
        <dbReference type="ARBA" id="ARBA00022737"/>
    </source>
</evidence>
<protein>
    <recommendedName>
        <fullName evidence="1 7">Transcriptional regulator MraZ</fullName>
    </recommendedName>
</protein>
<dbReference type="PANTHER" id="PTHR34701:SF1">
    <property type="entry name" value="TRANSCRIPTIONAL REGULATOR MRAZ"/>
    <property type="match status" value="1"/>
</dbReference>
<evidence type="ECO:0000256" key="7">
    <source>
        <dbReference type="HAMAP-Rule" id="MF_01008"/>
    </source>
</evidence>
<evidence type="ECO:0000256" key="6">
    <source>
        <dbReference type="ARBA" id="ARBA00023163"/>
    </source>
</evidence>
<evidence type="ECO:0000256" key="5">
    <source>
        <dbReference type="ARBA" id="ARBA00023125"/>
    </source>
</evidence>
<evidence type="ECO:0000256" key="1">
    <source>
        <dbReference type="ARBA" id="ARBA00013860"/>
    </source>
</evidence>
<gene>
    <name evidence="7" type="primary">mraZ</name>
    <name evidence="9" type="ORF">PTI45_03587</name>
</gene>
<keyword evidence="2 7" id="KW-0963">Cytoplasm</keyword>
<feature type="domain" description="SpoVT-AbrB" evidence="8">
    <location>
        <begin position="76"/>
        <end position="119"/>
    </location>
</feature>
<dbReference type="NCBIfam" id="TIGR00242">
    <property type="entry name" value="division/cell wall cluster transcriptional repressor MraZ"/>
    <property type="match status" value="1"/>
</dbReference>
<dbReference type="InterPro" id="IPR038619">
    <property type="entry name" value="MraZ_sf"/>
</dbReference>
<dbReference type="GO" id="GO:0000976">
    <property type="term" value="F:transcription cis-regulatory region binding"/>
    <property type="evidence" value="ECO:0007669"/>
    <property type="project" value="TreeGrafter"/>
</dbReference>
<dbReference type="GO" id="GO:0005737">
    <property type="term" value="C:cytoplasm"/>
    <property type="evidence" value="ECO:0007669"/>
    <property type="project" value="UniProtKB-UniRule"/>
</dbReference>
<keyword evidence="4 7" id="KW-0805">Transcription regulation</keyword>
<keyword evidence="6 7" id="KW-0804">Transcription</keyword>
<dbReference type="PANTHER" id="PTHR34701">
    <property type="entry name" value="TRANSCRIPTIONAL REGULATOR MRAZ"/>
    <property type="match status" value="1"/>
</dbReference>
<dbReference type="EMBL" id="MDER01000070">
    <property type="protein sequence ID" value="ODP26862.1"/>
    <property type="molecule type" value="Genomic_DNA"/>
</dbReference>
<sequence length="145" mass="17039">MFMGEFQHSIDEKGRIIIPAKFRELLGTSFVVTRGLDHCLFVYPMEEWSLLEQKLKSLPLMKADARAFSRFFFSGATEVEWDKQGRINLPGNLRQYAKLEKECVIIGVSNRVEIWSKETWSEYYDHSEQSFNEIAEKLVDFDFDL</sequence>